<reference evidence="1 2" key="1">
    <citation type="submission" date="2020-07" db="EMBL/GenBank/DDBJ databases">
        <authorList>
            <person name="Tyler E."/>
            <person name="Herman J."/>
            <person name="Anderson S."/>
            <person name="Huang C."/>
            <person name="Mingo D."/>
            <person name="O'Donnell J."/>
            <person name="Temple L."/>
        </authorList>
    </citation>
    <scope>NUCLEOTIDE SEQUENCE [LARGE SCALE GENOMIC DNA]</scope>
</reference>
<name>A0A7G8LJL0_9CAUD</name>
<accession>A0A7G8LJL0</accession>
<keyword evidence="2" id="KW-1185">Reference proteome</keyword>
<protein>
    <submittedName>
        <fullName evidence="1">Uncharacterized protein</fullName>
    </submittedName>
</protein>
<sequence length="65" mass="7852">MSKHTVDITARIVQWAEQHDWFVSAHKLNTDTRIHYYKVVVRDESSSMGIRYFESYQELRNWAGY</sequence>
<organism evidence="1 2">
    <name type="scientific">Pseudomonas phage Waldo5</name>
    <dbReference type="NCBI Taxonomy" id="2762290"/>
    <lineage>
        <taxon>Viruses</taxon>
        <taxon>Duplodnaviria</taxon>
        <taxon>Heunggongvirae</taxon>
        <taxon>Uroviricota</taxon>
        <taxon>Caudoviricetes</taxon>
        <taxon>Autographivirales</taxon>
        <taxon>Autotranscriptaviridae</taxon>
        <taxon>Studiervirinae</taxon>
        <taxon>Waldovirus</taxon>
        <taxon>Waldovirus waldo5</taxon>
    </lineage>
</organism>
<evidence type="ECO:0000313" key="2">
    <source>
        <dbReference type="Proteomes" id="UP000515889"/>
    </source>
</evidence>
<dbReference type="EMBL" id="MT711889">
    <property type="protein sequence ID" value="QNJ57432.1"/>
    <property type="molecule type" value="Genomic_DNA"/>
</dbReference>
<dbReference type="Proteomes" id="UP000515889">
    <property type="component" value="Segment"/>
</dbReference>
<evidence type="ECO:0000313" key="1">
    <source>
        <dbReference type="EMBL" id="QNJ57432.1"/>
    </source>
</evidence>
<proteinExistence type="predicted"/>